<dbReference type="InParanoid" id="A0A3N0VL53"/>
<dbReference type="GO" id="GO:0005524">
    <property type="term" value="F:ATP binding"/>
    <property type="evidence" value="ECO:0007669"/>
    <property type="project" value="InterPro"/>
</dbReference>
<dbReference type="Gene3D" id="3.40.50.300">
    <property type="entry name" value="P-loop containing nucleotide triphosphate hydrolases"/>
    <property type="match status" value="1"/>
</dbReference>
<keyword evidence="2" id="KW-0418">Kinase</keyword>
<evidence type="ECO:0000313" key="2">
    <source>
        <dbReference type="EMBL" id="ROH93450.1"/>
    </source>
</evidence>
<dbReference type="InterPro" id="IPR011104">
    <property type="entry name" value="Hpr_kin/Pase_C"/>
</dbReference>
<keyword evidence="2" id="KW-0808">Transferase</keyword>
<evidence type="ECO:0000313" key="3">
    <source>
        <dbReference type="Proteomes" id="UP000282106"/>
    </source>
</evidence>
<dbReference type="GO" id="GO:0000155">
    <property type="term" value="F:phosphorelay sensor kinase activity"/>
    <property type="evidence" value="ECO:0007669"/>
    <property type="project" value="InterPro"/>
</dbReference>
<organism evidence="2 3">
    <name type="scientific">Stagnimonas aquatica</name>
    <dbReference type="NCBI Taxonomy" id="2689987"/>
    <lineage>
        <taxon>Bacteria</taxon>
        <taxon>Pseudomonadati</taxon>
        <taxon>Pseudomonadota</taxon>
        <taxon>Gammaproteobacteria</taxon>
        <taxon>Nevskiales</taxon>
        <taxon>Nevskiaceae</taxon>
        <taxon>Stagnimonas</taxon>
    </lineage>
</organism>
<dbReference type="CDD" id="cd01918">
    <property type="entry name" value="HprK_C"/>
    <property type="match status" value="1"/>
</dbReference>
<feature type="domain" description="HPr kinase/phosphorylase C-terminal" evidence="1">
    <location>
        <begin position="99"/>
        <end position="265"/>
    </location>
</feature>
<dbReference type="AlphaFoldDB" id="A0A3N0VL53"/>
<protein>
    <submittedName>
        <fullName evidence="2">HPr kinase/phosphorylase</fullName>
    </submittedName>
</protein>
<sequence>MTAAQAAVGLFDPVHPARTLVLGEAASAWWHKADAQTREVLPAHLASAGVREVYRCRGAPLLDAPTWQQAGIGLHQDPGTAAQQRLARLRATCADASPGITLHGVFLSVLGLGVLITGPSGVGKSELALDLISRGHALVADDAVELQRRAADLLVGRSSPLLAGFMEARGLGVLDIGRCHGPGAVKARERLDLIVHLDDSPRPGFSGEERLRGRRSLRTVLEVAVPEIFLARGLGHNLAPMVETACRDHWLRLTGYHAADAFEARQQLQILDPPTP</sequence>
<dbReference type="SUPFAM" id="SSF53795">
    <property type="entry name" value="PEP carboxykinase-like"/>
    <property type="match status" value="1"/>
</dbReference>
<reference evidence="2 3" key="1">
    <citation type="submission" date="2018-10" db="EMBL/GenBank/DDBJ databases">
        <authorList>
            <person name="Chen W.-M."/>
        </authorList>
    </citation>
    <scope>NUCLEOTIDE SEQUENCE [LARGE SCALE GENOMIC DNA]</scope>
    <source>
        <strain evidence="2 3">THS-13</strain>
    </source>
</reference>
<evidence type="ECO:0000259" key="1">
    <source>
        <dbReference type="Pfam" id="PF07475"/>
    </source>
</evidence>
<gene>
    <name evidence="2" type="ORF">ED208_02730</name>
</gene>
<comment type="caution">
    <text evidence="2">The sequence shown here is derived from an EMBL/GenBank/DDBJ whole genome shotgun (WGS) entry which is preliminary data.</text>
</comment>
<dbReference type="PANTHER" id="PTHR30305:SF1">
    <property type="entry name" value="HPR KINASE_PHOSPHORYLASE"/>
    <property type="match status" value="1"/>
</dbReference>
<accession>A0A3N0VL53</accession>
<dbReference type="Proteomes" id="UP000282106">
    <property type="component" value="Unassembled WGS sequence"/>
</dbReference>
<dbReference type="InterPro" id="IPR027417">
    <property type="entry name" value="P-loop_NTPase"/>
</dbReference>
<proteinExistence type="predicted"/>
<dbReference type="PANTHER" id="PTHR30305">
    <property type="entry name" value="PROTEIN YJDM-RELATED"/>
    <property type="match status" value="1"/>
</dbReference>
<name>A0A3N0VL53_9GAMM</name>
<dbReference type="EMBL" id="RJVO01000001">
    <property type="protein sequence ID" value="ROH93450.1"/>
    <property type="molecule type" value="Genomic_DNA"/>
</dbReference>
<dbReference type="GO" id="GO:0006109">
    <property type="term" value="P:regulation of carbohydrate metabolic process"/>
    <property type="evidence" value="ECO:0007669"/>
    <property type="project" value="InterPro"/>
</dbReference>
<dbReference type="Pfam" id="PF07475">
    <property type="entry name" value="Hpr_kinase_C"/>
    <property type="match status" value="1"/>
</dbReference>
<keyword evidence="3" id="KW-1185">Reference proteome</keyword>
<dbReference type="RefSeq" id="WP_123210305.1">
    <property type="nucleotide sequence ID" value="NZ_RJVO01000001.1"/>
</dbReference>